<keyword evidence="2" id="KW-1185">Reference proteome</keyword>
<proteinExistence type="predicted"/>
<accession>A0ABU9VX43</accession>
<dbReference type="InterPro" id="IPR007487">
    <property type="entry name" value="ABC_transpt-TYRBP-like"/>
</dbReference>
<evidence type="ECO:0000313" key="2">
    <source>
        <dbReference type="Proteomes" id="UP001407405"/>
    </source>
</evidence>
<protein>
    <submittedName>
        <fullName evidence="1">ABC transporter substrate binding protein</fullName>
    </submittedName>
</protein>
<comment type="caution">
    <text evidence="1">The sequence shown here is derived from an EMBL/GenBank/DDBJ whole genome shotgun (WGS) entry which is preliminary data.</text>
</comment>
<dbReference type="Gene3D" id="3.40.50.2300">
    <property type="match status" value="2"/>
</dbReference>
<gene>
    <name evidence="1" type="ORF">AAIG11_13110</name>
</gene>
<name>A0ABU9VX43_9CLOT</name>
<dbReference type="RefSeq" id="WP_343186713.1">
    <property type="nucleotide sequence ID" value="NZ_JBCITM010000015.1"/>
</dbReference>
<organism evidence="1 2">
    <name type="scientific">Anoxynatronum sibiricum</name>
    <dbReference type="NCBI Taxonomy" id="210623"/>
    <lineage>
        <taxon>Bacteria</taxon>
        <taxon>Bacillati</taxon>
        <taxon>Bacillota</taxon>
        <taxon>Clostridia</taxon>
        <taxon>Eubacteriales</taxon>
        <taxon>Clostridiaceae</taxon>
        <taxon>Anoxynatronum</taxon>
    </lineage>
</organism>
<dbReference type="Proteomes" id="UP001407405">
    <property type="component" value="Unassembled WGS sequence"/>
</dbReference>
<dbReference type="Pfam" id="PF04392">
    <property type="entry name" value="ABC_sub_bind"/>
    <property type="match status" value="1"/>
</dbReference>
<evidence type="ECO:0000313" key="1">
    <source>
        <dbReference type="EMBL" id="MEN1761425.1"/>
    </source>
</evidence>
<dbReference type="PANTHER" id="PTHR35271">
    <property type="entry name" value="ABC TRANSPORTER, SUBSTRATE-BINDING LIPOPROTEIN-RELATED"/>
    <property type="match status" value="1"/>
</dbReference>
<reference evidence="1 2" key="1">
    <citation type="submission" date="2024-04" db="EMBL/GenBank/DDBJ databases">
        <title>Genome sequencing and metabolic network reconstruction of aminoacids and betaine degradation by Anoxynatronum sibiricum.</title>
        <authorList>
            <person name="Detkova E.N."/>
            <person name="Boltjanskaja Y.V."/>
            <person name="Mardanov A.V."/>
            <person name="Kevbrin V."/>
        </authorList>
    </citation>
    <scope>NUCLEOTIDE SEQUENCE [LARGE SCALE GENOMIC DNA]</scope>
    <source>
        <strain evidence="1 2">Z-7981</strain>
    </source>
</reference>
<sequence length="387" mass="42664">MKKRIGSITLVIALLTGLLVLQAGAVGAGGAEVLETGPPADFEGPPLRIGYAETDPFTNFAGTFHGLLIGLQELGWIDINPDEIPFTEGQEDSLVMWQWVEANNGSSYVTFVQDAHYSLLDDDATEALVNRVEKTQDLDLMIVLGTYFGRVMAAADHETPTLVFSTSNAVQAGIIESPHNSGKDHLWAHMDADRYKRQVAVFHDIFAFEKLGLVYEDSLEGRIYAALEDLESLKEERGFELVTRIVTEASGEEDRDRYHEELLQAYTELAGEVDALYMTAGTRDNQELERLLTPLYEAGIPVFSQLGATEVRHGALLSLYRADFTGVGRFGADQIGRVLRGENPGELPQVYGDTPSIVLNMAVAERTGYQPPFEILLIADEIYQSTE</sequence>
<dbReference type="PANTHER" id="PTHR35271:SF1">
    <property type="entry name" value="ABC TRANSPORTER, SUBSTRATE-BINDING LIPOPROTEIN"/>
    <property type="match status" value="1"/>
</dbReference>
<dbReference type="EMBL" id="JBCITM010000015">
    <property type="protein sequence ID" value="MEN1761425.1"/>
    <property type="molecule type" value="Genomic_DNA"/>
</dbReference>